<dbReference type="Proteomes" id="UP001442494">
    <property type="component" value="Unassembled WGS sequence"/>
</dbReference>
<protein>
    <submittedName>
        <fullName evidence="2">GerMN domain-containing protein</fullName>
    </submittedName>
</protein>
<dbReference type="RefSeq" id="WP_190422567.1">
    <property type="nucleotide sequence ID" value="NZ_JAMPKK010000006.1"/>
</dbReference>
<gene>
    <name evidence="2" type="ORF">NDI37_04445</name>
</gene>
<accession>A0ABV0JJV9</accession>
<evidence type="ECO:0000313" key="2">
    <source>
        <dbReference type="EMBL" id="MEP0863714.1"/>
    </source>
</evidence>
<evidence type="ECO:0000259" key="1">
    <source>
        <dbReference type="Pfam" id="PF10646"/>
    </source>
</evidence>
<evidence type="ECO:0000313" key="3">
    <source>
        <dbReference type="Proteomes" id="UP001442494"/>
    </source>
</evidence>
<sequence length="368" mass="39501">MKIFMRQPTLLNFCLFVAFVGISGCGSQTINAMSSQRLSPAESLTNATISQQTNLTKQATPAVSAQAPAALKKVKVFFPKNIRTSQDFTYVEPVFRTTSSASVAQFAIEQLIAGPTSQEKARGLSDPIEFKGTSNCGKNFTLSITNGTAKLKFCKSVISGGTGDDARQKSSINNTLKQFPTINSVIILDRNGNCLSDQSGENTCFKKAEKLTTESGLSIDGLGSVKINMTVAQASSVAGTQIVPSRQNPNRVCDYYKPANGPEGVTFMVTQGRIATVEVETNKITTVHGIKVDDTESTIKSAYPGQIQVSRLPNSEKGKAWVVQPSSFANKDFRLVFVSPNGETVNRMIAGKVPEVNYAEGCLDVRPG</sequence>
<dbReference type="Pfam" id="PF10646">
    <property type="entry name" value="Germane"/>
    <property type="match status" value="1"/>
</dbReference>
<feature type="domain" description="GerMN" evidence="1">
    <location>
        <begin position="76"/>
        <end position="188"/>
    </location>
</feature>
<keyword evidence="3" id="KW-1185">Reference proteome</keyword>
<organism evidence="2 3">
    <name type="scientific">Funiculus sociatus GB2-A5</name>
    <dbReference type="NCBI Taxonomy" id="2933946"/>
    <lineage>
        <taxon>Bacteria</taxon>
        <taxon>Bacillati</taxon>
        <taxon>Cyanobacteriota</taxon>
        <taxon>Cyanophyceae</taxon>
        <taxon>Coleofasciculales</taxon>
        <taxon>Coleofasciculaceae</taxon>
        <taxon>Funiculus</taxon>
    </lineage>
</organism>
<dbReference type="PROSITE" id="PS51257">
    <property type="entry name" value="PROKAR_LIPOPROTEIN"/>
    <property type="match status" value="1"/>
</dbReference>
<dbReference type="InterPro" id="IPR019606">
    <property type="entry name" value="GerMN"/>
</dbReference>
<name>A0ABV0JJV9_9CYAN</name>
<comment type="caution">
    <text evidence="2">The sequence shown here is derived from an EMBL/GenBank/DDBJ whole genome shotgun (WGS) entry which is preliminary data.</text>
</comment>
<dbReference type="EMBL" id="JAMPKK010000006">
    <property type="protein sequence ID" value="MEP0863714.1"/>
    <property type="molecule type" value="Genomic_DNA"/>
</dbReference>
<proteinExistence type="predicted"/>
<reference evidence="2 3" key="1">
    <citation type="submission" date="2022-04" db="EMBL/GenBank/DDBJ databases">
        <title>Positive selection, recombination, and allopatry shape intraspecific diversity of widespread and dominant cyanobacteria.</title>
        <authorList>
            <person name="Wei J."/>
            <person name="Shu W."/>
            <person name="Hu C."/>
        </authorList>
    </citation>
    <scope>NUCLEOTIDE SEQUENCE [LARGE SCALE GENOMIC DNA]</scope>
    <source>
        <strain evidence="2 3">GB2-A5</strain>
    </source>
</reference>